<proteinExistence type="inferred from homology"/>
<accession>A0A3G4ZRE4</accession>
<organism evidence="2">
    <name type="scientific">Barrevirus sp</name>
    <dbReference type="NCBI Taxonomy" id="2487763"/>
    <lineage>
        <taxon>Viruses</taxon>
        <taxon>Varidnaviria</taxon>
        <taxon>Bamfordvirae</taxon>
        <taxon>Nucleocytoviricota</taxon>
        <taxon>Megaviricetes</taxon>
        <taxon>Imitervirales</taxon>
        <taxon>Mimiviridae</taxon>
        <taxon>Klosneuvirinae</taxon>
    </lineage>
</organism>
<name>A0A3G4ZRE4_9VIRU</name>
<gene>
    <name evidence="2" type="ORF">Barrevirus3_24</name>
</gene>
<dbReference type="Pfam" id="PF19165">
    <property type="entry name" value="DUF5847"/>
    <property type="match status" value="2"/>
</dbReference>
<protein>
    <submittedName>
        <fullName evidence="2">Uncharacterized protein</fullName>
    </submittedName>
</protein>
<dbReference type="EMBL" id="MK072000">
    <property type="protein sequence ID" value="AYV76904.1"/>
    <property type="molecule type" value="Genomic_DNA"/>
</dbReference>
<sequence>MSVPIWINGPYNLIRMEGKINNINKVLYFFMDKHMPPNLQSECPTLRNTHIRNYLIDQFDNLPENRTVDFFLETFPDMSGFVSKDSRSGIYLDQLRFMFERIFKFDFKKNKVIKSDEFNIRLHYMDIRPYFTFTVSNPFSLTHDISNYINDYPKKIILAKDVTMIRDGLDIFNSQLKIVYDALYPKKDGENSQYLGKVPIIRKVKNFINYDKDDASRAIKYLINKLKFVYKNKEVKDKINEIISGDLLHLFGEYTKISDQIYDLLNSNKDISVNDLLKLWGQQEDIIVFIFCLFVDMYFLRRVLDKDYVRTAITYTGGLHTANYVKYLVRKFDFHITHVYYSEIDNIGALERTIKDSKWSEPMDILSLLLPKDKDFYQCINVSNFPKNFS</sequence>
<evidence type="ECO:0000313" key="2">
    <source>
        <dbReference type="EMBL" id="AYV76904.1"/>
    </source>
</evidence>
<reference evidence="2" key="1">
    <citation type="submission" date="2018-10" db="EMBL/GenBank/DDBJ databases">
        <title>Hidden diversity of soil giant viruses.</title>
        <authorList>
            <person name="Schulz F."/>
            <person name="Alteio L."/>
            <person name="Goudeau D."/>
            <person name="Ryan E.M."/>
            <person name="Malmstrom R.R."/>
            <person name="Blanchard J."/>
            <person name="Woyke T."/>
        </authorList>
    </citation>
    <scope>NUCLEOTIDE SEQUENCE</scope>
    <source>
        <strain evidence="2">BAV1</strain>
    </source>
</reference>
<comment type="similarity">
    <text evidence="1">Belongs to the mimivirus R160 family.</text>
</comment>
<dbReference type="InterPro" id="IPR043885">
    <property type="entry name" value="DUF5847"/>
</dbReference>
<evidence type="ECO:0000256" key="1">
    <source>
        <dbReference type="ARBA" id="ARBA00023598"/>
    </source>
</evidence>